<protein>
    <submittedName>
        <fullName evidence="2">Uncharacterized protein</fullName>
    </submittedName>
</protein>
<reference evidence="2 3" key="1">
    <citation type="submission" date="2019-04" db="EMBL/GenBank/DDBJ databases">
        <title>Annotation for the trematode Fasciola gigantica.</title>
        <authorList>
            <person name="Choi Y.-J."/>
        </authorList>
    </citation>
    <scope>NUCLEOTIDE SEQUENCE [LARGE SCALE GENOMIC DNA]</scope>
    <source>
        <strain evidence="2">Uganda_cow_1</strain>
    </source>
</reference>
<feature type="region of interest" description="Disordered" evidence="1">
    <location>
        <begin position="39"/>
        <end position="111"/>
    </location>
</feature>
<gene>
    <name evidence="2" type="ORF">FGIG_06629</name>
</gene>
<feature type="compositionally biased region" description="Basic and acidic residues" evidence="1">
    <location>
        <begin position="86"/>
        <end position="108"/>
    </location>
</feature>
<evidence type="ECO:0000313" key="2">
    <source>
        <dbReference type="EMBL" id="TPP57386.1"/>
    </source>
</evidence>
<accession>A0A504Y9S6</accession>
<dbReference type="Proteomes" id="UP000316759">
    <property type="component" value="Unassembled WGS sequence"/>
</dbReference>
<keyword evidence="3" id="KW-1185">Reference proteome</keyword>
<name>A0A504Y9S6_FASGI</name>
<evidence type="ECO:0000313" key="3">
    <source>
        <dbReference type="Proteomes" id="UP000316759"/>
    </source>
</evidence>
<sequence length="129" mass="14587">MGLTIPGPLLLKRVDRSSKYDPLEEEVDLFSCNPDYALVKLPDGRTKNVPIHQLARGDKSPPSTDESPLRTPPGDLPQDQSTSPDVSERLTVHVTDDVQTHKDPRDDTLFELLSRQQRKRAYSLRNREA</sequence>
<evidence type="ECO:0000256" key="1">
    <source>
        <dbReference type="SAM" id="MobiDB-lite"/>
    </source>
</evidence>
<dbReference type="STRING" id="46835.A0A504Y9S6"/>
<dbReference type="OrthoDB" id="10047254at2759"/>
<proteinExistence type="predicted"/>
<dbReference type="AlphaFoldDB" id="A0A504Y9S6"/>
<organism evidence="2 3">
    <name type="scientific">Fasciola gigantica</name>
    <name type="common">Giant liver fluke</name>
    <dbReference type="NCBI Taxonomy" id="46835"/>
    <lineage>
        <taxon>Eukaryota</taxon>
        <taxon>Metazoa</taxon>
        <taxon>Spiralia</taxon>
        <taxon>Lophotrochozoa</taxon>
        <taxon>Platyhelminthes</taxon>
        <taxon>Trematoda</taxon>
        <taxon>Digenea</taxon>
        <taxon>Plagiorchiida</taxon>
        <taxon>Echinostomata</taxon>
        <taxon>Echinostomatoidea</taxon>
        <taxon>Fasciolidae</taxon>
        <taxon>Fasciola</taxon>
    </lineage>
</organism>
<comment type="caution">
    <text evidence="2">The sequence shown here is derived from an EMBL/GenBank/DDBJ whole genome shotgun (WGS) entry which is preliminary data.</text>
</comment>
<dbReference type="EMBL" id="SUNJ01013273">
    <property type="protein sequence ID" value="TPP57386.1"/>
    <property type="molecule type" value="Genomic_DNA"/>
</dbReference>